<feature type="transmembrane region" description="Helical" evidence="7">
    <location>
        <begin position="160"/>
        <end position="178"/>
    </location>
</feature>
<evidence type="ECO:0000313" key="9">
    <source>
        <dbReference type="EMBL" id="WIT14006.1"/>
    </source>
</evidence>
<dbReference type="InterPro" id="IPR010432">
    <property type="entry name" value="RDD"/>
</dbReference>
<evidence type="ECO:0000256" key="7">
    <source>
        <dbReference type="SAM" id="Phobius"/>
    </source>
</evidence>
<evidence type="ECO:0000256" key="6">
    <source>
        <dbReference type="SAM" id="MobiDB-lite"/>
    </source>
</evidence>
<keyword evidence="10" id="KW-1185">Reference proteome</keyword>
<evidence type="ECO:0000256" key="4">
    <source>
        <dbReference type="ARBA" id="ARBA00022989"/>
    </source>
</evidence>
<comment type="subcellular location">
    <subcellularLocation>
        <location evidence="1">Cell membrane</location>
        <topology evidence="1">Multi-pass membrane protein</topology>
    </subcellularLocation>
</comment>
<dbReference type="PANTHER" id="PTHR36115:SF6">
    <property type="entry name" value="PROLINE-RICH ANTIGEN HOMOLOG"/>
    <property type="match status" value="1"/>
</dbReference>
<dbReference type="InterPro" id="IPR051791">
    <property type="entry name" value="Pra-immunoreactive"/>
</dbReference>
<dbReference type="Proteomes" id="UP001177769">
    <property type="component" value="Chromosome"/>
</dbReference>
<dbReference type="EMBL" id="CP116346">
    <property type="protein sequence ID" value="WIT14006.1"/>
    <property type="molecule type" value="Genomic_DNA"/>
</dbReference>
<keyword evidence="2" id="KW-1003">Cell membrane</keyword>
<evidence type="ECO:0000256" key="2">
    <source>
        <dbReference type="ARBA" id="ARBA00022475"/>
    </source>
</evidence>
<dbReference type="RefSeq" id="WP_285235124.1">
    <property type="nucleotide sequence ID" value="NZ_CP116346.1"/>
</dbReference>
<evidence type="ECO:0000256" key="3">
    <source>
        <dbReference type="ARBA" id="ARBA00022692"/>
    </source>
</evidence>
<feature type="region of interest" description="Disordered" evidence="6">
    <location>
        <begin position="104"/>
        <end position="127"/>
    </location>
</feature>
<evidence type="ECO:0000256" key="5">
    <source>
        <dbReference type="ARBA" id="ARBA00023136"/>
    </source>
</evidence>
<dbReference type="PANTHER" id="PTHR36115">
    <property type="entry name" value="PROLINE-RICH ANTIGEN HOMOLOG-RELATED"/>
    <property type="match status" value="1"/>
</dbReference>
<name>A0AA95NPV7_9BURK</name>
<keyword evidence="3 7" id="KW-0812">Transmembrane</keyword>
<evidence type="ECO:0000259" key="8">
    <source>
        <dbReference type="Pfam" id="PF06271"/>
    </source>
</evidence>
<dbReference type="GO" id="GO:0005886">
    <property type="term" value="C:plasma membrane"/>
    <property type="evidence" value="ECO:0007669"/>
    <property type="project" value="UniProtKB-SubCell"/>
</dbReference>
<feature type="transmembrane region" description="Helical" evidence="7">
    <location>
        <begin position="209"/>
        <end position="228"/>
    </location>
</feature>
<feature type="compositionally biased region" description="Low complexity" evidence="6">
    <location>
        <begin position="108"/>
        <end position="119"/>
    </location>
</feature>
<reference evidence="9" key="1">
    <citation type="submission" date="2023-01" db="EMBL/GenBank/DDBJ databases">
        <title>Whole genome sequence of Paucibacter sp. S2-9 isolated from pond sediment.</title>
        <authorList>
            <person name="Jung J.Y."/>
        </authorList>
    </citation>
    <scope>NUCLEOTIDE SEQUENCE</scope>
    <source>
        <strain evidence="9">S2-9</strain>
    </source>
</reference>
<evidence type="ECO:0000256" key="1">
    <source>
        <dbReference type="ARBA" id="ARBA00004651"/>
    </source>
</evidence>
<dbReference type="AlphaFoldDB" id="A0AA95NPV7"/>
<feature type="transmembrane region" description="Helical" evidence="7">
    <location>
        <begin position="46"/>
        <end position="70"/>
    </location>
</feature>
<dbReference type="Pfam" id="PF06271">
    <property type="entry name" value="RDD"/>
    <property type="match status" value="1"/>
</dbReference>
<dbReference type="KEGG" id="pais:PFX98_10395"/>
<gene>
    <name evidence="9" type="ORF">PFX98_10395</name>
</gene>
<sequence>MRALISPRSTDVRAWVTPEDLNVAPELLGKPLATPAKRAMAMLIDLLLISLTSNLGNIWWLCATGVGGLLWLRRKPEKPRRIGWAIVAVMLALGAQQTWQDLTREPRAAQPHAAAESASTGDEADSKDRRIAELEAKLAKERAKQPLDLRGQIKHWIDEIGLSYGWALLYFTLLPVAWPGQTAGKRLLGLRVVELTGKPLTLMTCFKRYGGYAAGMATGFMGFVQIFWDSNCQTIEDKTAHTVVIDLRNPARLAVHEPAKDEVTSA</sequence>
<keyword evidence="4 7" id="KW-1133">Transmembrane helix</keyword>
<organism evidence="9 10">
    <name type="scientific">Paucibacter sediminis</name>
    <dbReference type="NCBI Taxonomy" id="3019553"/>
    <lineage>
        <taxon>Bacteria</taxon>
        <taxon>Pseudomonadati</taxon>
        <taxon>Pseudomonadota</taxon>
        <taxon>Betaproteobacteria</taxon>
        <taxon>Burkholderiales</taxon>
        <taxon>Sphaerotilaceae</taxon>
        <taxon>Roseateles</taxon>
    </lineage>
</organism>
<feature type="domain" description="RDD" evidence="8">
    <location>
        <begin position="162"/>
        <end position="240"/>
    </location>
</feature>
<accession>A0AA95NPV7</accession>
<evidence type="ECO:0000313" key="10">
    <source>
        <dbReference type="Proteomes" id="UP001177769"/>
    </source>
</evidence>
<keyword evidence="5 7" id="KW-0472">Membrane</keyword>
<protein>
    <submittedName>
        <fullName evidence="9">RDD family protein</fullName>
    </submittedName>
</protein>
<proteinExistence type="predicted"/>